<dbReference type="EMBL" id="CP002408">
    <property type="protein sequence ID" value="AFU59891.1"/>
    <property type="molecule type" value="Genomic_DNA"/>
</dbReference>
<keyword evidence="2" id="KW-1185">Reference proteome</keyword>
<dbReference type="Proteomes" id="UP000008037">
    <property type="component" value="Chromosome"/>
</dbReference>
<dbReference type="BioCyc" id="CNIT1237085:G1324-2973-MONOMER"/>
<evidence type="ECO:0000313" key="2">
    <source>
        <dbReference type="Proteomes" id="UP000008037"/>
    </source>
</evidence>
<sequence length="71" mass="8174">MVELKILKGKKNEGLSVYLAKKSITINSEGDVPVLEVTNEYGNSVRYEISDSYRFDNLHANLWQFIKDSQH</sequence>
<dbReference type="HOGENOM" id="CLU_200883_0_0_2"/>
<dbReference type="KEGG" id="nga:Ngar_c29730"/>
<organism evidence="1 2">
    <name type="scientific">Nitrososphaera gargensis (strain Ga9.2)</name>
    <dbReference type="NCBI Taxonomy" id="1237085"/>
    <lineage>
        <taxon>Archaea</taxon>
        <taxon>Nitrososphaerota</taxon>
        <taxon>Nitrososphaeria</taxon>
        <taxon>Nitrososphaerales</taxon>
        <taxon>Nitrososphaeraceae</taxon>
        <taxon>Nitrososphaera</taxon>
    </lineage>
</organism>
<dbReference type="RefSeq" id="WP_015020425.1">
    <property type="nucleotide sequence ID" value="NC_018719.1"/>
</dbReference>
<dbReference type="AlphaFoldDB" id="K0IEV5"/>
<accession>K0IEV5</accession>
<protein>
    <submittedName>
        <fullName evidence="1">Uncharacterized protein</fullName>
    </submittedName>
</protein>
<evidence type="ECO:0000313" key="1">
    <source>
        <dbReference type="EMBL" id="AFU59891.1"/>
    </source>
</evidence>
<name>K0IEV5_NITGG</name>
<reference evidence="1 2" key="1">
    <citation type="journal article" date="2012" name="Environ. Microbiol.">
        <title>The genome of the ammonia-oxidizing Candidatus Nitrososphaera gargensis: insights into metabolic versatility and environmental adaptations.</title>
        <authorList>
            <person name="Spang A."/>
            <person name="Poehlein A."/>
            <person name="Offre P."/>
            <person name="Zumbragel S."/>
            <person name="Haider S."/>
            <person name="Rychlik N."/>
            <person name="Nowka B."/>
            <person name="Schmeisser C."/>
            <person name="Lebedeva E.V."/>
            <person name="Rattei T."/>
            <person name="Bohm C."/>
            <person name="Schmid M."/>
            <person name="Galushko A."/>
            <person name="Hatzenpichler R."/>
            <person name="Weinmaier T."/>
            <person name="Daniel R."/>
            <person name="Schleper C."/>
            <person name="Spieck E."/>
            <person name="Streit W."/>
            <person name="Wagner M."/>
        </authorList>
    </citation>
    <scope>NUCLEOTIDE SEQUENCE [LARGE SCALE GENOMIC DNA]</scope>
    <source>
        <strain evidence="2">Ga9.2</strain>
    </source>
</reference>
<dbReference type="GeneID" id="13796782"/>
<dbReference type="STRING" id="1237085.Ngar_c29730"/>
<proteinExistence type="predicted"/>
<dbReference type="OrthoDB" id="379212at2157"/>
<dbReference type="InParanoid" id="K0IEV5"/>
<gene>
    <name evidence="1" type="ordered locus">Ngar_c29730</name>
</gene>